<dbReference type="PANTHER" id="PTHR33908:SF11">
    <property type="entry name" value="MEMBRANE PROTEIN"/>
    <property type="match status" value="1"/>
</dbReference>
<dbReference type="Pfam" id="PF13231">
    <property type="entry name" value="PMT_2"/>
    <property type="match status" value="1"/>
</dbReference>
<comment type="caution">
    <text evidence="10">The sequence shown here is derived from an EMBL/GenBank/DDBJ whole genome shotgun (WGS) entry which is preliminary data.</text>
</comment>
<feature type="transmembrane region" description="Helical" evidence="8">
    <location>
        <begin position="30"/>
        <end position="48"/>
    </location>
</feature>
<dbReference type="GO" id="GO:0009103">
    <property type="term" value="P:lipopolysaccharide biosynthetic process"/>
    <property type="evidence" value="ECO:0007669"/>
    <property type="project" value="UniProtKB-ARBA"/>
</dbReference>
<evidence type="ECO:0000313" key="10">
    <source>
        <dbReference type="EMBL" id="RAK31759.1"/>
    </source>
</evidence>
<keyword evidence="3 10" id="KW-0328">Glycosyltransferase</keyword>
<evidence type="ECO:0000256" key="7">
    <source>
        <dbReference type="ARBA" id="ARBA00023136"/>
    </source>
</evidence>
<evidence type="ECO:0000256" key="8">
    <source>
        <dbReference type="SAM" id="Phobius"/>
    </source>
</evidence>
<feature type="transmembrane region" description="Helical" evidence="8">
    <location>
        <begin position="329"/>
        <end position="348"/>
    </location>
</feature>
<evidence type="ECO:0000256" key="3">
    <source>
        <dbReference type="ARBA" id="ARBA00022676"/>
    </source>
</evidence>
<feature type="transmembrane region" description="Helical" evidence="8">
    <location>
        <begin position="229"/>
        <end position="249"/>
    </location>
</feature>
<evidence type="ECO:0000256" key="4">
    <source>
        <dbReference type="ARBA" id="ARBA00022679"/>
    </source>
</evidence>
<keyword evidence="11" id="KW-1185">Reference proteome</keyword>
<feature type="transmembrane region" description="Helical" evidence="8">
    <location>
        <begin position="153"/>
        <end position="169"/>
    </location>
</feature>
<dbReference type="GO" id="GO:0016763">
    <property type="term" value="F:pentosyltransferase activity"/>
    <property type="evidence" value="ECO:0007669"/>
    <property type="project" value="TreeGrafter"/>
</dbReference>
<name>A0A327Z5J4_9ACTN</name>
<protein>
    <submittedName>
        <fullName evidence="10">Mannosyltransferase</fullName>
    </submittedName>
</protein>
<feature type="domain" description="Glycosyltransferase RgtA/B/C/D-like" evidence="9">
    <location>
        <begin position="85"/>
        <end position="218"/>
    </location>
</feature>
<evidence type="ECO:0000256" key="5">
    <source>
        <dbReference type="ARBA" id="ARBA00022692"/>
    </source>
</evidence>
<dbReference type="EMBL" id="QLMJ01000014">
    <property type="protein sequence ID" value="RAK31759.1"/>
    <property type="molecule type" value="Genomic_DNA"/>
</dbReference>
<accession>A0A327Z5J4</accession>
<dbReference type="InterPro" id="IPR050297">
    <property type="entry name" value="LipidA_mod_glycosyltrf_83"/>
</dbReference>
<keyword evidence="4 10" id="KW-0808">Transferase</keyword>
<evidence type="ECO:0000259" key="9">
    <source>
        <dbReference type="Pfam" id="PF13231"/>
    </source>
</evidence>
<dbReference type="PANTHER" id="PTHR33908">
    <property type="entry name" value="MANNOSYLTRANSFERASE YKCB-RELATED"/>
    <property type="match status" value="1"/>
</dbReference>
<keyword evidence="5 8" id="KW-0812">Transmembrane</keyword>
<keyword evidence="6 8" id="KW-1133">Transmembrane helix</keyword>
<evidence type="ECO:0000256" key="6">
    <source>
        <dbReference type="ARBA" id="ARBA00022989"/>
    </source>
</evidence>
<dbReference type="GO" id="GO:0005886">
    <property type="term" value="C:plasma membrane"/>
    <property type="evidence" value="ECO:0007669"/>
    <property type="project" value="UniProtKB-SubCell"/>
</dbReference>
<dbReference type="OrthoDB" id="5318634at2"/>
<evidence type="ECO:0000256" key="1">
    <source>
        <dbReference type="ARBA" id="ARBA00004651"/>
    </source>
</evidence>
<gene>
    <name evidence="10" type="ORF">B0I29_1147</name>
</gene>
<dbReference type="Proteomes" id="UP000249341">
    <property type="component" value="Unassembled WGS sequence"/>
</dbReference>
<dbReference type="AlphaFoldDB" id="A0A327Z5J4"/>
<proteinExistence type="predicted"/>
<evidence type="ECO:0000256" key="2">
    <source>
        <dbReference type="ARBA" id="ARBA00022475"/>
    </source>
</evidence>
<keyword evidence="2" id="KW-1003">Cell membrane</keyword>
<organism evidence="10 11">
    <name type="scientific">Actinoplanes lutulentus</name>
    <dbReference type="NCBI Taxonomy" id="1287878"/>
    <lineage>
        <taxon>Bacteria</taxon>
        <taxon>Bacillati</taxon>
        <taxon>Actinomycetota</taxon>
        <taxon>Actinomycetes</taxon>
        <taxon>Micromonosporales</taxon>
        <taxon>Micromonosporaceae</taxon>
        <taxon>Actinoplanes</taxon>
    </lineage>
</organism>
<feature type="transmembrane region" description="Helical" evidence="8">
    <location>
        <begin position="181"/>
        <end position="209"/>
    </location>
</feature>
<evidence type="ECO:0000313" key="11">
    <source>
        <dbReference type="Proteomes" id="UP000249341"/>
    </source>
</evidence>
<sequence length="502" mass="55113">MSAVTVAEERVVVHDDPPPARRSRLDPRSIPAWLVAGLVTGIVCLLRAGSPVPWRDELATLIAAQRSFSEQLHMEHNLDAVFAVYYAFMHVWTEVFGISMLSLRLPSVLAMAVAGGLVARIGQDLYDRRTGLFAGLIFAVIPAVTRYGQEIRVYAAVVAFTLLSSWLLIRAVQRPRWTRWVAYAGSVVLVGAGHIFALTVLSAHAAYVLFGFFAERKRPLLTWIRESRVPAWTASVAGGIVVIAPLAYVSMKQSGQVAWIPELNWDTGQVWHEQLFMDGAVGGLVVVLALLAVNRKWSATALCLGIAVLPLLVLAVMSIAVSPLWMMRYVLFTIPGWALLAGAALARLHRVPVAAALGALLLFSLPQQITLRGVNGHDDIDHQAIAAIIADHVIPGDAVMYTPRGRFREGVEYYLPADKRPDDILVSGSAVEAGRLEVPECINAPSCVDPRVVRIWVTCYGDCLDNPAVGLHMPARSMLKNGRFHVRQSWRVYRATVTLYQR</sequence>
<dbReference type="InterPro" id="IPR038731">
    <property type="entry name" value="RgtA/B/C-like"/>
</dbReference>
<feature type="transmembrane region" description="Helical" evidence="8">
    <location>
        <begin position="299"/>
        <end position="322"/>
    </location>
</feature>
<keyword evidence="7 8" id="KW-0472">Membrane</keyword>
<reference evidence="10 11" key="1">
    <citation type="submission" date="2018-06" db="EMBL/GenBank/DDBJ databases">
        <title>Genomic Encyclopedia of Type Strains, Phase III (KMG-III): the genomes of soil and plant-associated and newly described type strains.</title>
        <authorList>
            <person name="Whitman W."/>
        </authorList>
    </citation>
    <scope>NUCLEOTIDE SEQUENCE [LARGE SCALE GENOMIC DNA]</scope>
    <source>
        <strain evidence="10 11">CGMCC 4.7090</strain>
    </source>
</reference>
<feature type="transmembrane region" description="Helical" evidence="8">
    <location>
        <begin position="275"/>
        <end position="293"/>
    </location>
</feature>
<dbReference type="RefSeq" id="WP_111651884.1">
    <property type="nucleotide sequence ID" value="NZ_JACHWI010000004.1"/>
</dbReference>
<comment type="subcellular location">
    <subcellularLocation>
        <location evidence="1">Cell membrane</location>
        <topology evidence="1">Multi-pass membrane protein</topology>
    </subcellularLocation>
</comment>